<sequence length="323" mass="36634">VSKIPNVGSLSIDNTNESSVPLIVVNEIISSEETSANASKIEELQSAACEWKSSTRNGQQRAEELQRDVDDLKRMQQEHISKSDANPLASPFDDLDEEHVAWLKKKNTKIIESIVERFQELHDHFIPLSTGGYDDPRKNRSGPAASTVVRDNQILFKKTLLKLCDQIRPNLLLTTGGTEIIPDDIISEWLIPDAAIQIEDTKVHERHGTKPIGLEEKSIRILSRCSLNQDISFGFGSKPLSKPQNQNHCQNQNQNHQNQKVWFWCMPNIDYLNPRPEYIRVIIIEWSIKSSIPIVLTVSLDTQRSLISARLCKSLDGYSQQVY</sequence>
<protein>
    <submittedName>
        <fullName evidence="2">Uncharacterized protein</fullName>
    </submittedName>
</protein>
<organism evidence="2 3">
    <name type="scientific">Rotaria magnacalcarata</name>
    <dbReference type="NCBI Taxonomy" id="392030"/>
    <lineage>
        <taxon>Eukaryota</taxon>
        <taxon>Metazoa</taxon>
        <taxon>Spiralia</taxon>
        <taxon>Gnathifera</taxon>
        <taxon>Rotifera</taxon>
        <taxon>Eurotatoria</taxon>
        <taxon>Bdelloidea</taxon>
        <taxon>Philodinida</taxon>
        <taxon>Philodinidae</taxon>
        <taxon>Rotaria</taxon>
    </lineage>
</organism>
<proteinExistence type="predicted"/>
<feature type="coiled-coil region" evidence="1">
    <location>
        <begin position="55"/>
        <end position="82"/>
    </location>
</feature>
<accession>A0A8S2PHL4</accession>
<gene>
    <name evidence="2" type="ORF">SMN809_LOCUS14562</name>
</gene>
<dbReference type="EMBL" id="CAJOBI010006031">
    <property type="protein sequence ID" value="CAF4049432.1"/>
    <property type="molecule type" value="Genomic_DNA"/>
</dbReference>
<keyword evidence="1" id="KW-0175">Coiled coil</keyword>
<evidence type="ECO:0000313" key="3">
    <source>
        <dbReference type="Proteomes" id="UP000676336"/>
    </source>
</evidence>
<dbReference type="InterPro" id="IPR036425">
    <property type="entry name" value="MoaB/Mog-like_dom_sf"/>
</dbReference>
<comment type="caution">
    <text evidence="2">The sequence shown here is derived from an EMBL/GenBank/DDBJ whole genome shotgun (WGS) entry which is preliminary data.</text>
</comment>
<reference evidence="2" key="1">
    <citation type="submission" date="2021-02" db="EMBL/GenBank/DDBJ databases">
        <authorList>
            <person name="Nowell W R."/>
        </authorList>
    </citation>
    <scope>NUCLEOTIDE SEQUENCE</scope>
</reference>
<feature type="non-terminal residue" evidence="2">
    <location>
        <position position="1"/>
    </location>
</feature>
<dbReference type="AlphaFoldDB" id="A0A8S2PHL4"/>
<dbReference type="SUPFAM" id="SSF53218">
    <property type="entry name" value="Molybdenum cofactor biosynthesis proteins"/>
    <property type="match status" value="1"/>
</dbReference>
<dbReference type="Proteomes" id="UP000676336">
    <property type="component" value="Unassembled WGS sequence"/>
</dbReference>
<dbReference type="Gene3D" id="3.40.980.10">
    <property type="entry name" value="MoaB/Mog-like domain"/>
    <property type="match status" value="1"/>
</dbReference>
<evidence type="ECO:0000313" key="2">
    <source>
        <dbReference type="EMBL" id="CAF4049432.1"/>
    </source>
</evidence>
<name>A0A8S2PHL4_9BILA</name>
<evidence type="ECO:0000256" key="1">
    <source>
        <dbReference type="SAM" id="Coils"/>
    </source>
</evidence>